<dbReference type="CDD" id="cd03112">
    <property type="entry name" value="CobW-like"/>
    <property type="match status" value="1"/>
</dbReference>
<evidence type="ECO:0000313" key="9">
    <source>
        <dbReference type="Proteomes" id="UP000751190"/>
    </source>
</evidence>
<feature type="compositionally biased region" description="Basic and acidic residues" evidence="6">
    <location>
        <begin position="290"/>
        <end position="325"/>
    </location>
</feature>
<comment type="similarity">
    <text evidence="4">Belongs to the SIMIBI class G3E GTPase family. ZNG1 subfamily.</text>
</comment>
<gene>
    <name evidence="8" type="ORF">KFE25_010975</name>
</gene>
<dbReference type="InterPro" id="IPR036627">
    <property type="entry name" value="CobW-likC_sf"/>
</dbReference>
<dbReference type="EMBL" id="JAGTXO010000036">
    <property type="protein sequence ID" value="KAG8459926.1"/>
    <property type="molecule type" value="Genomic_DNA"/>
</dbReference>
<dbReference type="Pfam" id="PF07683">
    <property type="entry name" value="CobW_C"/>
    <property type="match status" value="1"/>
</dbReference>
<dbReference type="PANTHER" id="PTHR43603">
    <property type="entry name" value="COBW DOMAIN-CONTAINING PROTEIN DDB_G0274527"/>
    <property type="match status" value="1"/>
</dbReference>
<evidence type="ECO:0000313" key="8">
    <source>
        <dbReference type="EMBL" id="KAG8459926.1"/>
    </source>
</evidence>
<comment type="catalytic activity">
    <reaction evidence="5">
        <text>GTP + H2O = GDP + phosphate + H(+)</text>
        <dbReference type="Rhea" id="RHEA:19669"/>
        <dbReference type="ChEBI" id="CHEBI:15377"/>
        <dbReference type="ChEBI" id="CHEBI:15378"/>
        <dbReference type="ChEBI" id="CHEBI:37565"/>
        <dbReference type="ChEBI" id="CHEBI:43474"/>
        <dbReference type="ChEBI" id="CHEBI:58189"/>
    </reaction>
    <physiologicalReaction direction="left-to-right" evidence="5">
        <dbReference type="Rhea" id="RHEA:19670"/>
    </physiologicalReaction>
</comment>
<evidence type="ECO:0000256" key="6">
    <source>
        <dbReference type="SAM" id="MobiDB-lite"/>
    </source>
</evidence>
<comment type="caution">
    <text evidence="8">The sequence shown here is derived from an EMBL/GenBank/DDBJ whole genome shotgun (WGS) entry which is preliminary data.</text>
</comment>
<accession>A0A8J5X3E8</accession>
<keyword evidence="2" id="KW-0378">Hydrolase</keyword>
<feature type="compositionally biased region" description="Basic and acidic residues" evidence="6">
    <location>
        <begin position="349"/>
        <end position="388"/>
    </location>
</feature>
<keyword evidence="3" id="KW-0143">Chaperone</keyword>
<feature type="compositionally biased region" description="Basic and acidic residues" evidence="6">
    <location>
        <begin position="268"/>
        <end position="281"/>
    </location>
</feature>
<evidence type="ECO:0000256" key="1">
    <source>
        <dbReference type="ARBA" id="ARBA00022741"/>
    </source>
</evidence>
<dbReference type="InterPro" id="IPR027417">
    <property type="entry name" value="P-loop_NTPase"/>
</dbReference>
<dbReference type="SUPFAM" id="SSF90002">
    <property type="entry name" value="Hypothetical protein YjiA, C-terminal domain"/>
    <property type="match status" value="1"/>
</dbReference>
<dbReference type="Gene3D" id="3.30.1220.10">
    <property type="entry name" value="CobW-like, C-terminal domain"/>
    <property type="match status" value="1"/>
</dbReference>
<keyword evidence="9" id="KW-1185">Reference proteome</keyword>
<reference evidence="8" key="1">
    <citation type="submission" date="2021-05" db="EMBL/GenBank/DDBJ databases">
        <title>The genome of the haptophyte Pavlova lutheri (Diacronema luteri, Pavlovales) - a model for lipid biosynthesis in eukaryotic algae.</title>
        <authorList>
            <person name="Hulatt C.J."/>
            <person name="Posewitz M.C."/>
        </authorList>
    </citation>
    <scope>NUCLEOTIDE SEQUENCE</scope>
    <source>
        <strain evidence="8">NIVA-4/92</strain>
    </source>
</reference>
<evidence type="ECO:0000256" key="2">
    <source>
        <dbReference type="ARBA" id="ARBA00022801"/>
    </source>
</evidence>
<organism evidence="8 9">
    <name type="scientific">Diacronema lutheri</name>
    <name type="common">Unicellular marine alga</name>
    <name type="synonym">Monochrysis lutheri</name>
    <dbReference type="NCBI Taxonomy" id="2081491"/>
    <lineage>
        <taxon>Eukaryota</taxon>
        <taxon>Haptista</taxon>
        <taxon>Haptophyta</taxon>
        <taxon>Pavlovophyceae</taxon>
        <taxon>Pavlovales</taxon>
        <taxon>Pavlovaceae</taxon>
        <taxon>Diacronema</taxon>
    </lineage>
</organism>
<dbReference type="SUPFAM" id="SSF52540">
    <property type="entry name" value="P-loop containing nucleoside triphosphate hydrolases"/>
    <property type="match status" value="1"/>
</dbReference>
<feature type="domain" description="CobW C-terminal" evidence="7">
    <location>
        <begin position="419"/>
        <end position="554"/>
    </location>
</feature>
<protein>
    <recommendedName>
        <fullName evidence="7">CobW C-terminal domain-containing protein</fullName>
    </recommendedName>
</protein>
<feature type="region of interest" description="Disordered" evidence="6">
    <location>
        <begin position="268"/>
        <end position="388"/>
    </location>
</feature>
<dbReference type="SMART" id="SM00833">
    <property type="entry name" value="CobW_C"/>
    <property type="match status" value="1"/>
</dbReference>
<dbReference type="OMA" id="CIVNDVA"/>
<dbReference type="InterPro" id="IPR011629">
    <property type="entry name" value="CobW-like_C"/>
</dbReference>
<dbReference type="InterPro" id="IPR003495">
    <property type="entry name" value="CobW/HypB/UreG_nucleotide-bd"/>
</dbReference>
<dbReference type="Proteomes" id="UP000751190">
    <property type="component" value="Unassembled WGS sequence"/>
</dbReference>
<dbReference type="Gene3D" id="3.40.50.300">
    <property type="entry name" value="P-loop containing nucleotide triphosphate hydrolases"/>
    <property type="match status" value="1"/>
</dbReference>
<dbReference type="GO" id="GO:0016787">
    <property type="term" value="F:hydrolase activity"/>
    <property type="evidence" value="ECO:0007669"/>
    <property type="project" value="UniProtKB-KW"/>
</dbReference>
<dbReference type="AlphaFoldDB" id="A0A8J5X3E8"/>
<sequence>MDAAALDKAPRKTPVTLLSGFLGAGKTTLLRNMLSNKEGLKIGVVVNDMAAVNIDAKLMKGVGGGVSAPADTIELQNGCACCSAAEEFMQALDKLVELAESRGVPYDHIVVESTGVAEPNEVRLTFQRAVDAGEELMGKVELRKLLTVVDASTFIELFDSTGKVAERPELGEDDGVSNVQRKVVELLVEQVETADVVVLNKADQLADAVQLATLRQMLAAMNPLATIHAAEWGKLPLSAVLPTAGGGVGAAAMRDQEADLRSQVKRLREEKETAHEHEPASKHAHHAHHDQHEHAEHAHAHGGDGEQRGHGGESGHTDGGAHAREGAQPCEEGACNDPSHTHAHAHGHGAQEGDAHGVEKGHDHGHGEGHAHKHTEGHAHEKGTHDCDEGACTDPTHKHEHKHEHKHAQAARFADRFGISSFVYARRRPFHPQRLVERAIQMLPAKQNLALREQLRAPPDAHSPFARLVRSKGFLWLSNNHLEAFYWAHAGNYFEVKKQGLWWGTIDPKDWPAEDAADIAAEMQPTFADRRQELVFIGIGLDEKALTEQLDLCLLTDSEMETYMTHWATQFPNDAISTT</sequence>
<evidence type="ECO:0000256" key="5">
    <source>
        <dbReference type="ARBA" id="ARBA00049117"/>
    </source>
</evidence>
<dbReference type="OrthoDB" id="272672at2759"/>
<evidence type="ECO:0000256" key="4">
    <source>
        <dbReference type="ARBA" id="ARBA00034320"/>
    </source>
</evidence>
<keyword evidence="1" id="KW-0547">Nucleotide-binding</keyword>
<proteinExistence type="inferred from homology"/>
<dbReference type="InterPro" id="IPR051927">
    <property type="entry name" value="Zn_Chap_cDPG_Synth"/>
</dbReference>
<dbReference type="Pfam" id="PF02492">
    <property type="entry name" value="cobW"/>
    <property type="match status" value="1"/>
</dbReference>
<evidence type="ECO:0000256" key="3">
    <source>
        <dbReference type="ARBA" id="ARBA00023186"/>
    </source>
</evidence>
<dbReference type="GO" id="GO:0000166">
    <property type="term" value="F:nucleotide binding"/>
    <property type="evidence" value="ECO:0007669"/>
    <property type="project" value="UniProtKB-KW"/>
</dbReference>
<dbReference type="PANTHER" id="PTHR43603:SF1">
    <property type="entry name" value="ZINC-REGULATED GTPASE METALLOPROTEIN ACTIVATOR 1"/>
    <property type="match status" value="1"/>
</dbReference>
<evidence type="ECO:0000259" key="7">
    <source>
        <dbReference type="SMART" id="SM00833"/>
    </source>
</evidence>
<name>A0A8J5X3E8_DIALT</name>